<evidence type="ECO:0000313" key="1">
    <source>
        <dbReference type="EMBL" id="SUI45748.1"/>
    </source>
</evidence>
<dbReference type="EMBL" id="UGYN01000002">
    <property type="protein sequence ID" value="SUI45748.1"/>
    <property type="molecule type" value="Genomic_DNA"/>
</dbReference>
<dbReference type="AlphaFoldDB" id="A0A379YJ08"/>
<protein>
    <submittedName>
        <fullName evidence="1">Phage portal protein, PBSX family</fullName>
    </submittedName>
</protein>
<organism evidence="1 2">
    <name type="scientific">Serratia quinivorans</name>
    <dbReference type="NCBI Taxonomy" id="137545"/>
    <lineage>
        <taxon>Bacteria</taxon>
        <taxon>Pseudomonadati</taxon>
        <taxon>Pseudomonadota</taxon>
        <taxon>Gammaproteobacteria</taxon>
        <taxon>Enterobacterales</taxon>
        <taxon>Yersiniaceae</taxon>
        <taxon>Serratia</taxon>
    </lineage>
</organism>
<evidence type="ECO:0000313" key="2">
    <source>
        <dbReference type="Proteomes" id="UP000255529"/>
    </source>
</evidence>
<gene>
    <name evidence="1" type="ORF">NCTC11544_00538</name>
</gene>
<dbReference type="Proteomes" id="UP000255529">
    <property type="component" value="Unassembled WGS sequence"/>
</dbReference>
<accession>A0A379YJ08</accession>
<proteinExistence type="predicted"/>
<reference evidence="1 2" key="1">
    <citation type="submission" date="2018-06" db="EMBL/GenBank/DDBJ databases">
        <authorList>
            <consortium name="Pathogen Informatics"/>
            <person name="Doyle S."/>
        </authorList>
    </citation>
    <scope>NUCLEOTIDE SEQUENCE [LARGE SCALE GENOMIC DNA]</scope>
    <source>
        <strain evidence="1 2">NCTC11544</strain>
    </source>
</reference>
<sequence length="60" mass="6905">MPPQMIGVIPDNSGGFGDVRKTAQVFVRNELTQLQERMKEVNEWIGEEVIRLSKYELPTE</sequence>
<name>A0A379YJ08_9GAMM</name>